<dbReference type="GO" id="GO:0005829">
    <property type="term" value="C:cytosol"/>
    <property type="evidence" value="ECO:0007669"/>
    <property type="project" value="TreeGrafter"/>
</dbReference>
<dbReference type="InterPro" id="IPR035994">
    <property type="entry name" value="Nucleoside_phosphorylase_sf"/>
</dbReference>
<dbReference type="CDD" id="cd00436">
    <property type="entry name" value="UP_TbUP-like"/>
    <property type="match status" value="1"/>
</dbReference>
<dbReference type="GO" id="GO:0004731">
    <property type="term" value="F:purine-nucleoside phosphorylase activity"/>
    <property type="evidence" value="ECO:0007669"/>
    <property type="project" value="TreeGrafter"/>
</dbReference>
<dbReference type="GO" id="GO:0006152">
    <property type="term" value="P:purine nucleoside catabolic process"/>
    <property type="evidence" value="ECO:0007669"/>
    <property type="project" value="TreeGrafter"/>
</dbReference>
<dbReference type="AlphaFoldDB" id="A0A7L4URQ4"/>
<evidence type="ECO:0000259" key="4">
    <source>
        <dbReference type="Pfam" id="PF01048"/>
    </source>
</evidence>
<dbReference type="SUPFAM" id="SSF53167">
    <property type="entry name" value="Purine and uridine phosphorylases"/>
    <property type="match status" value="1"/>
</dbReference>
<comment type="catalytic activity">
    <reaction evidence="3">
        <text>uridine + phosphate = alpha-D-ribose 1-phosphate + uracil</text>
        <dbReference type="Rhea" id="RHEA:24388"/>
        <dbReference type="ChEBI" id="CHEBI:16704"/>
        <dbReference type="ChEBI" id="CHEBI:17568"/>
        <dbReference type="ChEBI" id="CHEBI:43474"/>
        <dbReference type="ChEBI" id="CHEBI:57720"/>
        <dbReference type="EC" id="2.4.2.3"/>
    </reaction>
</comment>
<evidence type="ECO:0000256" key="2">
    <source>
        <dbReference type="ARBA" id="ARBA00021980"/>
    </source>
</evidence>
<reference evidence="5 6" key="1">
    <citation type="submission" date="2018-05" db="EMBL/GenBank/DDBJ databases">
        <title>Genomic Encyclopedia of Type Strains, Phase IV (KMG-IV): sequencing the most valuable type-strain genomes for metagenomic binning, comparative biology and taxonomic classification.</title>
        <authorList>
            <person name="Goeker M."/>
        </authorList>
    </citation>
    <scope>NUCLEOTIDE SEQUENCE [LARGE SCALE GENOMIC DNA]</scope>
    <source>
        <strain evidence="5 6">DSM 28579</strain>
    </source>
</reference>
<evidence type="ECO:0000256" key="1">
    <source>
        <dbReference type="ARBA" id="ARBA00011888"/>
    </source>
</evidence>
<dbReference type="PANTHER" id="PTHR43691:SF11">
    <property type="entry name" value="FI09636P-RELATED"/>
    <property type="match status" value="1"/>
</dbReference>
<feature type="domain" description="Nucleoside phosphorylase" evidence="4">
    <location>
        <begin position="29"/>
        <end position="268"/>
    </location>
</feature>
<proteinExistence type="predicted"/>
<sequence length="291" mass="32524">METNSELIINKDGSIFHLHLRPEQLAETVILVGDPGRVDLVASFFESVEHHVSSREFVTKTGYYNGKRLSVVSTGIGTDNIDIVITELDALVNMDFETLKPKEQHTELNIVRVGTSGGLRADIPVNSFLLSEKSIGFDGMLNFYADRDKVADLEFEKAFKKHMDWMPNLASPYIVDASTKLLDKLMDESMMKGVTVSANGFYGPQGRVVRLKTADPELNDKLASFEYKNFHITNYEMESSAIFGLSKLLGHQAACCCLIIANRVLKEANSDYHPKVQELIELVLNKLTSDE</sequence>
<dbReference type="InterPro" id="IPR000845">
    <property type="entry name" value="Nucleoside_phosphorylase_d"/>
</dbReference>
<dbReference type="GO" id="GO:0004850">
    <property type="term" value="F:uridine phosphorylase activity"/>
    <property type="evidence" value="ECO:0007669"/>
    <property type="project" value="UniProtKB-EC"/>
</dbReference>
<dbReference type="EMBL" id="QENZ01000003">
    <property type="protein sequence ID" value="PVX52182.1"/>
    <property type="molecule type" value="Genomic_DNA"/>
</dbReference>
<name>A0A7L4URQ4_BALHA</name>
<accession>A0A7L4URQ4</accession>
<protein>
    <recommendedName>
        <fullName evidence="2">Uridine phosphorylase</fullName>
        <ecNumber evidence="1">2.4.2.3</ecNumber>
    </recommendedName>
</protein>
<evidence type="ECO:0000256" key="3">
    <source>
        <dbReference type="ARBA" id="ARBA00048447"/>
    </source>
</evidence>
<dbReference type="Proteomes" id="UP000251835">
    <property type="component" value="Unassembled WGS sequence"/>
</dbReference>
<keyword evidence="6" id="KW-1185">Reference proteome</keyword>
<dbReference type="Gene3D" id="3.40.50.1580">
    <property type="entry name" value="Nucleoside phosphorylase domain"/>
    <property type="match status" value="1"/>
</dbReference>
<evidence type="ECO:0000313" key="5">
    <source>
        <dbReference type="EMBL" id="PVX52182.1"/>
    </source>
</evidence>
<evidence type="ECO:0000313" key="6">
    <source>
        <dbReference type="Proteomes" id="UP000251835"/>
    </source>
</evidence>
<comment type="caution">
    <text evidence="5">The sequence shown here is derived from an EMBL/GenBank/DDBJ whole genome shotgun (WGS) entry which is preliminary data.</text>
</comment>
<dbReference type="RefSeq" id="WP_116495726.1">
    <property type="nucleotide sequence ID" value="NZ_QENZ01000003.1"/>
</dbReference>
<organism evidence="5 6">
    <name type="scientific">Balneicella halophila</name>
    <dbReference type="NCBI Taxonomy" id="1537566"/>
    <lineage>
        <taxon>Bacteria</taxon>
        <taxon>Pseudomonadati</taxon>
        <taxon>Bacteroidota</taxon>
        <taxon>Bacteroidia</taxon>
        <taxon>Bacteroidales</taxon>
        <taxon>Balneicellaceae</taxon>
        <taxon>Balneicella</taxon>
    </lineage>
</organism>
<dbReference type="Pfam" id="PF01048">
    <property type="entry name" value="PNP_UDP_1"/>
    <property type="match status" value="1"/>
</dbReference>
<gene>
    <name evidence="5" type="ORF">C7377_0486</name>
</gene>
<dbReference type="OrthoDB" id="9772602at2"/>
<dbReference type="EC" id="2.4.2.3" evidence="1"/>
<dbReference type="PANTHER" id="PTHR43691">
    <property type="entry name" value="URIDINE PHOSPHORYLASE"/>
    <property type="match status" value="1"/>
</dbReference>